<feature type="compositionally biased region" description="Polar residues" evidence="1">
    <location>
        <begin position="115"/>
        <end position="129"/>
    </location>
</feature>
<keyword evidence="3" id="KW-1185">Reference proteome</keyword>
<dbReference type="Proteomes" id="UP000602510">
    <property type="component" value="Unassembled WGS sequence"/>
</dbReference>
<sequence>MGQTTTTEVECSSQSNHPDASECDSEAPAQRTREATALQVVREPEYVGRPTATSRVRVASRVTHLDKRRLQPPAIEKVTLMETTHAPRVKPSASTSKRVPITASNEDRLMKKMKNGSTCSQDRVDTGSTAWCRDGHASRVGRETH</sequence>
<reference evidence="2" key="1">
    <citation type="submission" date="2020-04" db="EMBL/GenBank/DDBJ databases">
        <title>Hybrid Assembly of Korean Phytophthora infestans isolates.</title>
        <authorList>
            <person name="Prokchorchik M."/>
            <person name="Lee Y."/>
            <person name="Seo J."/>
            <person name="Cho J.-H."/>
            <person name="Park Y.-E."/>
            <person name="Jang D.-C."/>
            <person name="Im J.-S."/>
            <person name="Choi J.-G."/>
            <person name="Park H.-J."/>
            <person name="Lee G.-B."/>
            <person name="Lee Y.-G."/>
            <person name="Hong S.-Y."/>
            <person name="Cho K."/>
            <person name="Sohn K.H."/>
        </authorList>
    </citation>
    <scope>NUCLEOTIDE SEQUENCE</scope>
    <source>
        <strain evidence="2">KR_1_A1</strain>
    </source>
</reference>
<evidence type="ECO:0000313" key="3">
    <source>
        <dbReference type="Proteomes" id="UP000602510"/>
    </source>
</evidence>
<dbReference type="AlphaFoldDB" id="A0A833WE73"/>
<feature type="region of interest" description="Disordered" evidence="1">
    <location>
        <begin position="82"/>
        <end position="145"/>
    </location>
</feature>
<feature type="compositionally biased region" description="Basic and acidic residues" evidence="1">
    <location>
        <begin position="133"/>
        <end position="145"/>
    </location>
</feature>
<organism evidence="2 3">
    <name type="scientific">Phytophthora infestans</name>
    <name type="common">Potato late blight agent</name>
    <name type="synonym">Botrytis infestans</name>
    <dbReference type="NCBI Taxonomy" id="4787"/>
    <lineage>
        <taxon>Eukaryota</taxon>
        <taxon>Sar</taxon>
        <taxon>Stramenopiles</taxon>
        <taxon>Oomycota</taxon>
        <taxon>Peronosporomycetes</taxon>
        <taxon>Peronosporales</taxon>
        <taxon>Peronosporaceae</taxon>
        <taxon>Phytophthora</taxon>
    </lineage>
</organism>
<protein>
    <submittedName>
        <fullName evidence="2">Uncharacterized protein</fullName>
    </submittedName>
</protein>
<gene>
    <name evidence="2" type="ORF">GN244_ATG17755</name>
</gene>
<accession>A0A833WE73</accession>
<proteinExistence type="predicted"/>
<dbReference type="EMBL" id="WSZM01000676">
    <property type="protein sequence ID" value="KAF4030470.1"/>
    <property type="molecule type" value="Genomic_DNA"/>
</dbReference>
<name>A0A833WE73_PHYIN</name>
<feature type="compositionally biased region" description="Polar residues" evidence="1">
    <location>
        <begin position="1"/>
        <end position="18"/>
    </location>
</feature>
<feature type="region of interest" description="Disordered" evidence="1">
    <location>
        <begin position="1"/>
        <end position="52"/>
    </location>
</feature>
<evidence type="ECO:0000313" key="2">
    <source>
        <dbReference type="EMBL" id="KAF4030470.1"/>
    </source>
</evidence>
<evidence type="ECO:0000256" key="1">
    <source>
        <dbReference type="SAM" id="MobiDB-lite"/>
    </source>
</evidence>
<comment type="caution">
    <text evidence="2">The sequence shown here is derived from an EMBL/GenBank/DDBJ whole genome shotgun (WGS) entry which is preliminary data.</text>
</comment>